<accession>A0A1G4MKF1</accession>
<reference evidence="4 5" key="1">
    <citation type="submission" date="2016-03" db="EMBL/GenBank/DDBJ databases">
        <authorList>
            <person name="Devillers H."/>
        </authorList>
    </citation>
    <scope>NUCLEOTIDE SEQUENCE [LARGE SCALE GENOMIC DNA]</scope>
    <source>
        <strain evidence="4">CBS 6772</strain>
    </source>
</reference>
<dbReference type="PANTHER" id="PTHR43514:SF4">
    <property type="entry name" value="ABC TRANSPORTER I FAMILY MEMBER 10"/>
    <property type="match status" value="1"/>
</dbReference>
<dbReference type="CDD" id="cd00267">
    <property type="entry name" value="ABC_ATPase"/>
    <property type="match status" value="1"/>
</dbReference>
<evidence type="ECO:0000313" key="4">
    <source>
        <dbReference type="EMBL" id="SCW04343.1"/>
    </source>
</evidence>
<name>A0A1G4MKF1_LACFM</name>
<keyword evidence="2" id="KW-0067">ATP-binding</keyword>
<feature type="domain" description="ABC transporter" evidence="3">
    <location>
        <begin position="290"/>
        <end position="519"/>
    </location>
</feature>
<dbReference type="GO" id="GO:0005739">
    <property type="term" value="C:mitochondrion"/>
    <property type="evidence" value="ECO:0007669"/>
    <property type="project" value="TreeGrafter"/>
</dbReference>
<dbReference type="Proteomes" id="UP000190831">
    <property type="component" value="Chromosome H"/>
</dbReference>
<dbReference type="Gene3D" id="3.40.50.300">
    <property type="entry name" value="P-loop containing nucleotide triphosphate hydrolases"/>
    <property type="match status" value="2"/>
</dbReference>
<dbReference type="AlphaFoldDB" id="A0A1G4MKF1"/>
<evidence type="ECO:0000259" key="3">
    <source>
        <dbReference type="PROSITE" id="PS50893"/>
    </source>
</evidence>
<keyword evidence="1" id="KW-0547">Nucleotide-binding</keyword>
<evidence type="ECO:0000256" key="2">
    <source>
        <dbReference type="ARBA" id="ARBA00022840"/>
    </source>
</evidence>
<dbReference type="InterPro" id="IPR019793">
    <property type="entry name" value="Peroxidases_heam-ligand_BS"/>
</dbReference>
<proteinExistence type="predicted"/>
<dbReference type="PROSITE" id="PS50893">
    <property type="entry name" value="ABC_TRANSPORTER_2"/>
    <property type="match status" value="2"/>
</dbReference>
<dbReference type="SUPFAM" id="SSF52540">
    <property type="entry name" value="P-loop containing nucleoside triphosphate hydrolases"/>
    <property type="match status" value="2"/>
</dbReference>
<dbReference type="InterPro" id="IPR003439">
    <property type="entry name" value="ABC_transporter-like_ATP-bd"/>
</dbReference>
<dbReference type="InterPro" id="IPR027417">
    <property type="entry name" value="P-loop_NTPase"/>
</dbReference>
<organism evidence="4 5">
    <name type="scientific">Lachancea fermentati</name>
    <name type="common">Zygosaccharomyces fermentati</name>
    <dbReference type="NCBI Taxonomy" id="4955"/>
    <lineage>
        <taxon>Eukaryota</taxon>
        <taxon>Fungi</taxon>
        <taxon>Dikarya</taxon>
        <taxon>Ascomycota</taxon>
        <taxon>Saccharomycotina</taxon>
        <taxon>Saccharomycetes</taxon>
        <taxon>Saccharomycetales</taxon>
        <taxon>Saccharomycetaceae</taxon>
        <taxon>Lachancea</taxon>
    </lineage>
</organism>
<dbReference type="PANTHER" id="PTHR43514">
    <property type="entry name" value="ABC TRANSPORTER I FAMILY MEMBER 10"/>
    <property type="match status" value="1"/>
</dbReference>
<dbReference type="SMART" id="SM00382">
    <property type="entry name" value="AAA"/>
    <property type="match status" value="2"/>
</dbReference>
<dbReference type="OrthoDB" id="10255969at2759"/>
<dbReference type="Pfam" id="PF00005">
    <property type="entry name" value="ABC_tran"/>
    <property type="match status" value="2"/>
</dbReference>
<keyword evidence="5" id="KW-1185">Reference proteome</keyword>
<sequence length="519" mass="59253">MSNYVVRIKGGLFKSSLQRSAAPIFSKAINFFEILSHEKWVFWGPGKSKFMDVIGNKYLCEPPLSLSYGQTKGCLPKVEVVKFQGVMPTAHLSARYEFFKDEFDQTCEKFIKDNSVGSNEVEYDVKKSDRVIDMDLYRFLLKELKLEDLEKRWAMGLSNGQMRRARLARSLLKEPDILLVDDLFLGLDPSAAKIISEFMRDYSRSSIVIGLRLQDHIPEWCTHICCVNEDGILFQGKRDSVEHHLKEVGNQYYSKQQGISASQSTIDDLISTHALYNIPRTRISQMPHSFELRGLNVSYRGEDVIKDLYWKIPPGSKWHIRGDNGTGKSTLLSLLTADHPQSWNSRLVENGVPRRTGSTNYFEINRKIGMSSPELHATILNRSGKRLNLVETIATGFHEGTNNFTPCFDKLSYFQKELIMKYVKFFGLSHISGITKLEDLSVSDQKLVLFIRSIIKMPEILILDEAFSAMETEPMRKCHALLEKWPGTVLVVSHIDEETPRCDNFIKLISPGDYKVGNV</sequence>
<dbReference type="STRING" id="4955.A0A1G4MKF1"/>
<dbReference type="PROSITE" id="PS00435">
    <property type="entry name" value="PEROXIDASE_1"/>
    <property type="match status" value="1"/>
</dbReference>
<feature type="domain" description="ABC transporter" evidence="3">
    <location>
        <begin position="6"/>
        <end position="254"/>
    </location>
</feature>
<dbReference type="EMBL" id="LT598491">
    <property type="protein sequence ID" value="SCW04343.1"/>
    <property type="molecule type" value="Genomic_DNA"/>
</dbReference>
<dbReference type="InterPro" id="IPR050334">
    <property type="entry name" value="Molybdenum_import_ModC"/>
</dbReference>
<evidence type="ECO:0000256" key="1">
    <source>
        <dbReference type="ARBA" id="ARBA00022741"/>
    </source>
</evidence>
<dbReference type="InterPro" id="IPR003593">
    <property type="entry name" value="AAA+_ATPase"/>
</dbReference>
<gene>
    <name evidence="4" type="ORF">LAFE_0H11452G</name>
</gene>
<protein>
    <submittedName>
        <fullName evidence="4">LAFE_0H11452g1_1</fullName>
    </submittedName>
</protein>
<dbReference type="GO" id="GO:0005524">
    <property type="term" value="F:ATP binding"/>
    <property type="evidence" value="ECO:0007669"/>
    <property type="project" value="UniProtKB-KW"/>
</dbReference>
<dbReference type="GO" id="GO:0016887">
    <property type="term" value="F:ATP hydrolysis activity"/>
    <property type="evidence" value="ECO:0007669"/>
    <property type="project" value="InterPro"/>
</dbReference>
<evidence type="ECO:0000313" key="5">
    <source>
        <dbReference type="Proteomes" id="UP000190831"/>
    </source>
</evidence>
<dbReference type="OMA" id="WEIKKHI"/>